<accession>A0ABQ2SHP9</accession>
<sequence length="82" mass="8564">MGGGRLRRASPPPSPLPQGGRGSNVALGKSFYWRGGGVSGGDVSGFDAILPPPRKARALRARRPVVICGGWLGNLKRSADRL</sequence>
<proteinExistence type="predicted"/>
<gene>
    <name evidence="2" type="ORF">GCM10008961_18030</name>
</gene>
<evidence type="ECO:0000313" key="2">
    <source>
        <dbReference type="EMBL" id="GGS26911.1"/>
    </source>
</evidence>
<dbReference type="Proteomes" id="UP000620633">
    <property type="component" value="Unassembled WGS sequence"/>
</dbReference>
<comment type="caution">
    <text evidence="2">The sequence shown here is derived from an EMBL/GenBank/DDBJ whole genome shotgun (WGS) entry which is preliminary data.</text>
</comment>
<name>A0ABQ2SHP9_9DEIO</name>
<feature type="region of interest" description="Disordered" evidence="1">
    <location>
        <begin position="1"/>
        <end position="23"/>
    </location>
</feature>
<organism evidence="2 3">
    <name type="scientific">Deinococcus knuensis</name>
    <dbReference type="NCBI Taxonomy" id="1837380"/>
    <lineage>
        <taxon>Bacteria</taxon>
        <taxon>Thermotogati</taxon>
        <taxon>Deinococcota</taxon>
        <taxon>Deinococci</taxon>
        <taxon>Deinococcales</taxon>
        <taxon>Deinococcaceae</taxon>
        <taxon>Deinococcus</taxon>
    </lineage>
</organism>
<protein>
    <submittedName>
        <fullName evidence="2">Uncharacterized protein</fullName>
    </submittedName>
</protein>
<evidence type="ECO:0000313" key="3">
    <source>
        <dbReference type="Proteomes" id="UP000620633"/>
    </source>
</evidence>
<reference evidence="3" key="1">
    <citation type="journal article" date="2019" name="Int. J. Syst. Evol. Microbiol.">
        <title>The Global Catalogue of Microorganisms (GCM) 10K type strain sequencing project: providing services to taxonomists for standard genome sequencing and annotation.</title>
        <authorList>
            <consortium name="The Broad Institute Genomics Platform"/>
            <consortium name="The Broad Institute Genome Sequencing Center for Infectious Disease"/>
            <person name="Wu L."/>
            <person name="Ma J."/>
        </authorList>
    </citation>
    <scope>NUCLEOTIDE SEQUENCE [LARGE SCALE GENOMIC DNA]</scope>
    <source>
        <strain evidence="3">JCM 31406</strain>
    </source>
</reference>
<dbReference type="EMBL" id="BMQO01000006">
    <property type="protein sequence ID" value="GGS26911.1"/>
    <property type="molecule type" value="Genomic_DNA"/>
</dbReference>
<keyword evidence="3" id="KW-1185">Reference proteome</keyword>
<evidence type="ECO:0000256" key="1">
    <source>
        <dbReference type="SAM" id="MobiDB-lite"/>
    </source>
</evidence>